<accession>A0A9P5XWL6</accession>
<protein>
    <submittedName>
        <fullName evidence="1">Uncharacterized protein</fullName>
    </submittedName>
</protein>
<reference evidence="1" key="1">
    <citation type="submission" date="2020-11" db="EMBL/GenBank/DDBJ databases">
        <authorList>
            <consortium name="DOE Joint Genome Institute"/>
            <person name="Ahrendt S."/>
            <person name="Riley R."/>
            <person name="Andreopoulos W."/>
            <person name="Labutti K."/>
            <person name="Pangilinan J."/>
            <person name="Ruiz-Duenas F.J."/>
            <person name="Barrasa J.M."/>
            <person name="Sanchez-Garcia M."/>
            <person name="Camarero S."/>
            <person name="Miyauchi S."/>
            <person name="Serrano A."/>
            <person name="Linde D."/>
            <person name="Babiker R."/>
            <person name="Drula E."/>
            <person name="Ayuso-Fernandez I."/>
            <person name="Pacheco R."/>
            <person name="Padilla G."/>
            <person name="Ferreira P."/>
            <person name="Barriuso J."/>
            <person name="Kellner H."/>
            <person name="Castanera R."/>
            <person name="Alfaro M."/>
            <person name="Ramirez L."/>
            <person name="Pisabarro A.G."/>
            <person name="Kuo A."/>
            <person name="Tritt A."/>
            <person name="Lipzen A."/>
            <person name="He G."/>
            <person name="Yan M."/>
            <person name="Ng V."/>
            <person name="Cullen D."/>
            <person name="Martin F."/>
            <person name="Rosso M.-N."/>
            <person name="Henrissat B."/>
            <person name="Hibbett D."/>
            <person name="Martinez A.T."/>
            <person name="Grigoriev I.V."/>
        </authorList>
    </citation>
    <scope>NUCLEOTIDE SEQUENCE</scope>
    <source>
        <strain evidence="1">CBS 247.69</strain>
    </source>
</reference>
<evidence type="ECO:0000313" key="2">
    <source>
        <dbReference type="Proteomes" id="UP000807353"/>
    </source>
</evidence>
<dbReference type="EMBL" id="MU150327">
    <property type="protein sequence ID" value="KAF9458943.1"/>
    <property type="molecule type" value="Genomic_DNA"/>
</dbReference>
<sequence length="106" mass="11788">MNSLKTLVYSFNSPPLHTKIAFACALPIIAEHLSILWNSASFSTHAVPPTITLYQHSPCHSNILGAVNKFLHEDRNLVSKSYGYTRELSNKLLPIVVKNRLDKSGV</sequence>
<comment type="caution">
    <text evidence="1">The sequence shown here is derived from an EMBL/GenBank/DDBJ whole genome shotgun (WGS) entry which is preliminary data.</text>
</comment>
<evidence type="ECO:0000313" key="1">
    <source>
        <dbReference type="EMBL" id="KAF9458943.1"/>
    </source>
</evidence>
<proteinExistence type="predicted"/>
<dbReference type="Proteomes" id="UP000807353">
    <property type="component" value="Unassembled WGS sequence"/>
</dbReference>
<gene>
    <name evidence="1" type="ORF">BDZ94DRAFT_1071063</name>
</gene>
<dbReference type="AlphaFoldDB" id="A0A9P5XWL6"/>
<organism evidence="1 2">
    <name type="scientific">Collybia nuda</name>
    <dbReference type="NCBI Taxonomy" id="64659"/>
    <lineage>
        <taxon>Eukaryota</taxon>
        <taxon>Fungi</taxon>
        <taxon>Dikarya</taxon>
        <taxon>Basidiomycota</taxon>
        <taxon>Agaricomycotina</taxon>
        <taxon>Agaricomycetes</taxon>
        <taxon>Agaricomycetidae</taxon>
        <taxon>Agaricales</taxon>
        <taxon>Tricholomatineae</taxon>
        <taxon>Clitocybaceae</taxon>
        <taxon>Collybia</taxon>
    </lineage>
</organism>
<name>A0A9P5XWL6_9AGAR</name>
<keyword evidence="2" id="KW-1185">Reference proteome</keyword>